<gene>
    <name evidence="5" type="primary">xerC_4</name>
    <name evidence="5" type="ORF">PSP31121_05552</name>
</gene>
<dbReference type="InterPro" id="IPR044068">
    <property type="entry name" value="CB"/>
</dbReference>
<dbReference type="PROSITE" id="PS51900">
    <property type="entry name" value="CB"/>
    <property type="match status" value="1"/>
</dbReference>
<evidence type="ECO:0000256" key="2">
    <source>
        <dbReference type="ARBA" id="ARBA00023125"/>
    </source>
</evidence>
<organism evidence="5 6">
    <name type="scientific">Pandoraea sputorum</name>
    <dbReference type="NCBI Taxonomy" id="93222"/>
    <lineage>
        <taxon>Bacteria</taxon>
        <taxon>Pseudomonadati</taxon>
        <taxon>Pseudomonadota</taxon>
        <taxon>Betaproteobacteria</taxon>
        <taxon>Burkholderiales</taxon>
        <taxon>Burkholderiaceae</taxon>
        <taxon>Pandoraea</taxon>
    </lineage>
</organism>
<dbReference type="Proteomes" id="UP000335538">
    <property type="component" value="Unassembled WGS sequence"/>
</dbReference>
<proteinExistence type="predicted"/>
<evidence type="ECO:0000256" key="3">
    <source>
        <dbReference type="PROSITE-ProRule" id="PRU01248"/>
    </source>
</evidence>
<keyword evidence="1" id="KW-0229">DNA integration</keyword>
<dbReference type="GO" id="GO:0003677">
    <property type="term" value="F:DNA binding"/>
    <property type="evidence" value="ECO:0007669"/>
    <property type="project" value="UniProtKB-UniRule"/>
</dbReference>
<dbReference type="GO" id="GO:0015074">
    <property type="term" value="P:DNA integration"/>
    <property type="evidence" value="ECO:0007669"/>
    <property type="project" value="UniProtKB-KW"/>
</dbReference>
<name>A0A5E5BJ76_9BURK</name>
<sequence>MQQLLATKPKPEHHVAGWFHPAIGERLEAAGTYTVLDLIGFIERWGKRWHTRVARLGPATAERILAWLKDNAATLGREIDPRALVPRRSVAPMVLRSLTEHTNEIAPLEYLAVPIELSGESGRNRYHGELNCSIGANDDLTAIRTWLSLFPNEGLGNTAVTYRGHVERFYNWVLNDRQKAFSDVTVEDVVLYRAFLADPRPAARWINPKRGVPRHSPHWRPFSGPVTDITVRQAMTALSSLCDWLNTMHHLGSTPFAGVLKPKTSGRAGKMDVDRSLSRAQWQAVRD</sequence>
<reference evidence="5 6" key="1">
    <citation type="submission" date="2019-08" db="EMBL/GenBank/DDBJ databases">
        <authorList>
            <person name="Peeters C."/>
        </authorList>
    </citation>
    <scope>NUCLEOTIDE SEQUENCE [LARGE SCALE GENOMIC DNA]</scope>
    <source>
        <strain evidence="5 6">LMG 31121</strain>
    </source>
</reference>
<feature type="domain" description="Core-binding (CB)" evidence="4">
    <location>
        <begin position="137"/>
        <end position="246"/>
    </location>
</feature>
<accession>A0A5E5BJ76</accession>
<keyword evidence="2 3" id="KW-0238">DNA-binding</keyword>
<dbReference type="InterPro" id="IPR010998">
    <property type="entry name" value="Integrase_recombinase_N"/>
</dbReference>
<evidence type="ECO:0000259" key="4">
    <source>
        <dbReference type="PROSITE" id="PS51900"/>
    </source>
</evidence>
<protein>
    <submittedName>
        <fullName evidence="5">Tyrosine recombinase XerC</fullName>
    </submittedName>
</protein>
<dbReference type="EMBL" id="CABPSR010000046">
    <property type="protein sequence ID" value="VVE85919.1"/>
    <property type="molecule type" value="Genomic_DNA"/>
</dbReference>
<dbReference type="AlphaFoldDB" id="A0A5E5BJ76"/>
<dbReference type="InterPro" id="IPR022169">
    <property type="entry name" value="DUF3701"/>
</dbReference>
<dbReference type="RefSeq" id="WP_191631802.1">
    <property type="nucleotide sequence ID" value="NZ_CABPSR010000046.1"/>
</dbReference>
<evidence type="ECO:0000313" key="6">
    <source>
        <dbReference type="Proteomes" id="UP000335538"/>
    </source>
</evidence>
<dbReference type="Gene3D" id="1.10.150.130">
    <property type="match status" value="1"/>
</dbReference>
<dbReference type="Pfam" id="PF12482">
    <property type="entry name" value="DUF3701"/>
    <property type="match status" value="1"/>
</dbReference>
<evidence type="ECO:0000256" key="1">
    <source>
        <dbReference type="ARBA" id="ARBA00022908"/>
    </source>
</evidence>
<evidence type="ECO:0000313" key="5">
    <source>
        <dbReference type="EMBL" id="VVE85919.1"/>
    </source>
</evidence>